<feature type="binding site" description="axial binding residue" evidence="11">
    <location>
        <position position="578"/>
    </location>
    <ligand>
        <name>heme</name>
        <dbReference type="ChEBI" id="CHEBI:30413"/>
    </ligand>
    <ligandPart>
        <name>Fe</name>
        <dbReference type="ChEBI" id="CHEBI:18248"/>
    </ligandPart>
</feature>
<dbReference type="PRINTS" id="PR00385">
    <property type="entry name" value="P450"/>
</dbReference>
<dbReference type="PRINTS" id="PR00463">
    <property type="entry name" value="EP450I"/>
</dbReference>
<keyword evidence="5 11" id="KW-0479">Metal-binding</keyword>
<keyword evidence="7 12" id="KW-0560">Oxidoreductase</keyword>
<evidence type="ECO:0000256" key="1">
    <source>
        <dbReference type="ARBA" id="ARBA00004370"/>
    </source>
</evidence>
<dbReference type="InterPro" id="IPR036396">
    <property type="entry name" value="Cyt_P450_sf"/>
</dbReference>
<dbReference type="GO" id="GO:0020037">
    <property type="term" value="F:heme binding"/>
    <property type="evidence" value="ECO:0007669"/>
    <property type="project" value="InterPro"/>
</dbReference>
<evidence type="ECO:0000256" key="12">
    <source>
        <dbReference type="RuleBase" id="RU000461"/>
    </source>
</evidence>
<dbReference type="Gene3D" id="1.10.630.10">
    <property type="entry name" value="Cytochrome P450"/>
    <property type="match status" value="2"/>
</dbReference>
<comment type="cofactor">
    <cofactor evidence="11">
        <name>heme</name>
        <dbReference type="ChEBI" id="CHEBI:30413"/>
    </cofactor>
</comment>
<dbReference type="Proteomes" id="UP000585474">
    <property type="component" value="Unassembled WGS sequence"/>
</dbReference>
<dbReference type="GO" id="GO:0004497">
    <property type="term" value="F:monooxygenase activity"/>
    <property type="evidence" value="ECO:0007669"/>
    <property type="project" value="UniProtKB-KW"/>
</dbReference>
<keyword evidence="3 11" id="KW-0349">Heme</keyword>
<dbReference type="SUPFAM" id="SSF48264">
    <property type="entry name" value="Cytochrome P450"/>
    <property type="match status" value="2"/>
</dbReference>
<evidence type="ECO:0000256" key="7">
    <source>
        <dbReference type="ARBA" id="ARBA00023002"/>
    </source>
</evidence>
<name>A0A7J0HA82_9ERIC</name>
<evidence type="ECO:0000256" key="4">
    <source>
        <dbReference type="ARBA" id="ARBA00022692"/>
    </source>
</evidence>
<dbReference type="InterPro" id="IPR017972">
    <property type="entry name" value="Cyt_P450_CS"/>
</dbReference>
<dbReference type="GO" id="GO:0005506">
    <property type="term" value="F:iron ion binding"/>
    <property type="evidence" value="ECO:0007669"/>
    <property type="project" value="InterPro"/>
</dbReference>
<gene>
    <name evidence="13" type="ORF">Acr_28g0007220</name>
</gene>
<evidence type="ECO:0000256" key="9">
    <source>
        <dbReference type="ARBA" id="ARBA00023033"/>
    </source>
</evidence>
<evidence type="ECO:0000256" key="6">
    <source>
        <dbReference type="ARBA" id="ARBA00022989"/>
    </source>
</evidence>
<dbReference type="AlphaFoldDB" id="A0A7J0HA82"/>
<comment type="subcellular location">
    <subcellularLocation>
        <location evidence="1">Membrane</location>
    </subcellularLocation>
</comment>
<accession>A0A7J0HA82</accession>
<protein>
    <submittedName>
        <fullName evidence="13">Cytochrome P450, family 714, subfamily A, polypeptide 1</fullName>
    </submittedName>
</protein>
<dbReference type="PANTHER" id="PTHR24282">
    <property type="entry name" value="CYTOCHROME P450 FAMILY MEMBER"/>
    <property type="match status" value="1"/>
</dbReference>
<evidence type="ECO:0000256" key="10">
    <source>
        <dbReference type="ARBA" id="ARBA00023136"/>
    </source>
</evidence>
<keyword evidence="6" id="KW-1133">Transmembrane helix</keyword>
<proteinExistence type="inferred from homology"/>
<dbReference type="GO" id="GO:0016705">
    <property type="term" value="F:oxidoreductase activity, acting on paired donors, with incorporation or reduction of molecular oxygen"/>
    <property type="evidence" value="ECO:0007669"/>
    <property type="project" value="InterPro"/>
</dbReference>
<dbReference type="InterPro" id="IPR050665">
    <property type="entry name" value="Cytochrome_P450_Monooxygen"/>
</dbReference>
<dbReference type="GO" id="GO:0016020">
    <property type="term" value="C:membrane"/>
    <property type="evidence" value="ECO:0007669"/>
    <property type="project" value="UniProtKB-SubCell"/>
</dbReference>
<dbReference type="EMBL" id="BJWL01000028">
    <property type="protein sequence ID" value="GFZ20017.1"/>
    <property type="molecule type" value="Genomic_DNA"/>
</dbReference>
<sequence length="630" mass="71519">MIMTTTLQLTLVIEEILKLYPPTPFISKEAFKDMKFGDIYVPKRANLWILIPTFHRMPQIWGPDADQFKPESVTHVIFGACKFPQAYVPFGAGPQTCLALPCPEISLEPKLREKLRRQGIEGPTPSFLTGNVWEIKRIVLDQMAIRKPANEATTSLASLTANYAVSIFPYLEQWRQKYGPIFMYATGNVQNLYISDPNVVKEIGLFKSLELGKPVYLIEQLSPLFGLGITRSNGQIWAHQRKILAPEFFIDKVKAMVGIMVESAMIMTKSWEDQLEREGGEADIRVDNDLINFSADAISKACFGSTYSMGKHVFELIRSLQKAISFTAIMGRIPFLRHLPTKTNREVWRCGGWRKEIEKLILKLVEEGREKSEKDLLQVIMEGAYAEKVGKETATRFVVDNCKNIYVAGHETVASVATWALMLLAAHPEWQNRARAEVIDTFQGHLPDADSLHQLRNQLATQVFSLFHKMKAETKNDNQKSITTYYFSVDNGDSRDNEAIPSYLIHIKRGVRGHESLGTVYVPKGINLWIPIPTLHRVPQIWGWMLTSSIRRDLLMASLVLARFPQAYIPFGIGHRACLGQKFAMLELKVVLSLVLSKFSFSLSPKYQHFPTMRLTVEPKYGLNLVIRKA</sequence>
<comment type="caution">
    <text evidence="13">The sequence shown here is derived from an EMBL/GenBank/DDBJ whole genome shotgun (WGS) entry which is preliminary data.</text>
</comment>
<keyword evidence="9 12" id="KW-0503">Monooxygenase</keyword>
<keyword evidence="8 11" id="KW-0408">Iron</keyword>
<dbReference type="OrthoDB" id="1470350at2759"/>
<evidence type="ECO:0000256" key="8">
    <source>
        <dbReference type="ARBA" id="ARBA00023004"/>
    </source>
</evidence>
<dbReference type="PANTHER" id="PTHR24282:SF36">
    <property type="entry name" value="CYTOCHROME P450 714A1-RELATED"/>
    <property type="match status" value="1"/>
</dbReference>
<evidence type="ECO:0000256" key="2">
    <source>
        <dbReference type="ARBA" id="ARBA00010617"/>
    </source>
</evidence>
<keyword evidence="14" id="KW-1185">Reference proteome</keyword>
<dbReference type="Pfam" id="PF00067">
    <property type="entry name" value="p450"/>
    <property type="match status" value="3"/>
</dbReference>
<organism evidence="13 14">
    <name type="scientific">Actinidia rufa</name>
    <dbReference type="NCBI Taxonomy" id="165716"/>
    <lineage>
        <taxon>Eukaryota</taxon>
        <taxon>Viridiplantae</taxon>
        <taxon>Streptophyta</taxon>
        <taxon>Embryophyta</taxon>
        <taxon>Tracheophyta</taxon>
        <taxon>Spermatophyta</taxon>
        <taxon>Magnoliopsida</taxon>
        <taxon>eudicotyledons</taxon>
        <taxon>Gunneridae</taxon>
        <taxon>Pentapetalae</taxon>
        <taxon>asterids</taxon>
        <taxon>Ericales</taxon>
        <taxon>Actinidiaceae</taxon>
        <taxon>Actinidia</taxon>
    </lineage>
</organism>
<comment type="similarity">
    <text evidence="2 12">Belongs to the cytochrome P450 family.</text>
</comment>
<keyword evidence="10" id="KW-0472">Membrane</keyword>
<dbReference type="InterPro" id="IPR001128">
    <property type="entry name" value="Cyt_P450"/>
</dbReference>
<keyword evidence="4" id="KW-0812">Transmembrane</keyword>
<dbReference type="PROSITE" id="PS00086">
    <property type="entry name" value="CYTOCHROME_P450"/>
    <property type="match status" value="1"/>
</dbReference>
<reference evidence="13 14" key="1">
    <citation type="submission" date="2019-07" db="EMBL/GenBank/DDBJ databases">
        <title>De Novo Assembly of kiwifruit Actinidia rufa.</title>
        <authorList>
            <person name="Sugita-Konishi S."/>
            <person name="Sato K."/>
            <person name="Mori E."/>
            <person name="Abe Y."/>
            <person name="Kisaki G."/>
            <person name="Hamano K."/>
            <person name="Suezawa K."/>
            <person name="Otani M."/>
            <person name="Fukuda T."/>
            <person name="Manabe T."/>
            <person name="Gomi K."/>
            <person name="Tabuchi M."/>
            <person name="Akimitsu K."/>
            <person name="Kataoka I."/>
        </authorList>
    </citation>
    <scope>NUCLEOTIDE SEQUENCE [LARGE SCALE GENOMIC DNA]</scope>
    <source>
        <strain evidence="14">cv. Fuchu</strain>
    </source>
</reference>
<evidence type="ECO:0000313" key="14">
    <source>
        <dbReference type="Proteomes" id="UP000585474"/>
    </source>
</evidence>
<evidence type="ECO:0000256" key="3">
    <source>
        <dbReference type="ARBA" id="ARBA00022617"/>
    </source>
</evidence>
<dbReference type="InterPro" id="IPR002401">
    <property type="entry name" value="Cyt_P450_E_grp-I"/>
</dbReference>
<evidence type="ECO:0000256" key="5">
    <source>
        <dbReference type="ARBA" id="ARBA00022723"/>
    </source>
</evidence>
<evidence type="ECO:0000313" key="13">
    <source>
        <dbReference type="EMBL" id="GFZ20017.1"/>
    </source>
</evidence>
<evidence type="ECO:0000256" key="11">
    <source>
        <dbReference type="PIRSR" id="PIRSR602401-1"/>
    </source>
</evidence>